<dbReference type="OrthoDB" id="430207at2759"/>
<proteinExistence type="inferred from homology"/>
<accession>A0A0G4IIW3</accession>
<dbReference type="OMA" id="SSCAYVW"/>
<dbReference type="GO" id="GO:0005737">
    <property type="term" value="C:cytoplasm"/>
    <property type="evidence" value="ECO:0007669"/>
    <property type="project" value="TreeGrafter"/>
</dbReference>
<dbReference type="STRING" id="37360.A0A0G4IIW3"/>
<name>A0A0G4IIW3_PLABS</name>
<evidence type="ECO:0000256" key="1">
    <source>
        <dbReference type="ARBA" id="ARBA00004141"/>
    </source>
</evidence>
<evidence type="ECO:0000256" key="7">
    <source>
        <dbReference type="SAM" id="MobiDB-lite"/>
    </source>
</evidence>
<dbReference type="AlphaFoldDB" id="A0A0G4IIW3"/>
<keyword evidence="5 6" id="KW-0472">Membrane</keyword>
<keyword evidence="3 6" id="KW-0812">Transmembrane</keyword>
<keyword evidence="9" id="KW-1185">Reference proteome</keyword>
<evidence type="ECO:0000256" key="4">
    <source>
        <dbReference type="ARBA" id="ARBA00022989"/>
    </source>
</evidence>
<dbReference type="EMBL" id="CDSF01000013">
    <property type="protein sequence ID" value="CEO95133.1"/>
    <property type="molecule type" value="Genomic_DNA"/>
</dbReference>
<protein>
    <submittedName>
        <fullName evidence="8">Uncharacterized protein</fullName>
    </submittedName>
</protein>
<feature type="region of interest" description="Disordered" evidence="7">
    <location>
        <begin position="187"/>
        <end position="232"/>
    </location>
</feature>
<dbReference type="Proteomes" id="UP000039324">
    <property type="component" value="Unassembled WGS sequence"/>
</dbReference>
<dbReference type="PANTHER" id="PTHR11266">
    <property type="entry name" value="PEROXISOMAL MEMBRANE PROTEIN 2, PXMP2 MPV17"/>
    <property type="match status" value="1"/>
</dbReference>
<evidence type="ECO:0000256" key="5">
    <source>
        <dbReference type="ARBA" id="ARBA00023136"/>
    </source>
</evidence>
<sequence>MEASGDIAIPVSPLVADVIASGLLWAIGDVVAQKLDVQSDGIDSRRLARQAVFGAFILAPLARSWYLLLSVMLPEASLPSTIAKVALDQTVSDDAVLAPVPIWAVTILSLMYVSLSVMQGAGVQHGLSVVRARIRDTMKANWCVWPLVQAVNLTFVPVRHQLLIVNLVSIPWSAYLSIKANRSGGGPEGISFPHGEHSPLASQRSPPKKGGFVEVVPMHDARPKKSDWEDAL</sequence>
<comment type="similarity">
    <text evidence="2 6">Belongs to the peroxisomal membrane protein PXMP2/4 family.</text>
</comment>
<reference evidence="8 9" key="1">
    <citation type="submission" date="2015-02" db="EMBL/GenBank/DDBJ databases">
        <authorList>
            <person name="Chooi Y.-H."/>
        </authorList>
    </citation>
    <scope>NUCLEOTIDE SEQUENCE [LARGE SCALE GENOMIC DNA]</scope>
    <source>
        <strain evidence="8">E3</strain>
    </source>
</reference>
<evidence type="ECO:0000313" key="8">
    <source>
        <dbReference type="EMBL" id="CEO95133.1"/>
    </source>
</evidence>
<dbReference type="Pfam" id="PF04117">
    <property type="entry name" value="Mpv17_PMP22"/>
    <property type="match status" value="1"/>
</dbReference>
<evidence type="ECO:0000256" key="3">
    <source>
        <dbReference type="ARBA" id="ARBA00022692"/>
    </source>
</evidence>
<organism evidence="8 9">
    <name type="scientific">Plasmodiophora brassicae</name>
    <name type="common">Clubroot disease agent</name>
    <dbReference type="NCBI Taxonomy" id="37360"/>
    <lineage>
        <taxon>Eukaryota</taxon>
        <taxon>Sar</taxon>
        <taxon>Rhizaria</taxon>
        <taxon>Endomyxa</taxon>
        <taxon>Phytomyxea</taxon>
        <taxon>Plasmodiophorida</taxon>
        <taxon>Plasmodiophoridae</taxon>
        <taxon>Plasmodiophora</taxon>
    </lineage>
</organism>
<feature type="transmembrane region" description="Helical" evidence="6">
    <location>
        <begin position="51"/>
        <end position="69"/>
    </location>
</feature>
<evidence type="ECO:0000313" key="9">
    <source>
        <dbReference type="Proteomes" id="UP000039324"/>
    </source>
</evidence>
<evidence type="ECO:0000256" key="2">
    <source>
        <dbReference type="ARBA" id="ARBA00006824"/>
    </source>
</evidence>
<dbReference type="InterPro" id="IPR007248">
    <property type="entry name" value="Mpv17_PMP22"/>
</dbReference>
<dbReference type="GO" id="GO:0016020">
    <property type="term" value="C:membrane"/>
    <property type="evidence" value="ECO:0007669"/>
    <property type="project" value="UniProtKB-SubCell"/>
</dbReference>
<comment type="subcellular location">
    <subcellularLocation>
        <location evidence="1">Membrane</location>
        <topology evidence="1">Multi-pass membrane protein</topology>
    </subcellularLocation>
</comment>
<feature type="transmembrane region" description="Helical" evidence="6">
    <location>
        <begin position="102"/>
        <end position="123"/>
    </location>
</feature>
<keyword evidence="4 6" id="KW-1133">Transmembrane helix</keyword>
<evidence type="ECO:0000256" key="6">
    <source>
        <dbReference type="RuleBase" id="RU363053"/>
    </source>
</evidence>
<feature type="compositionally biased region" description="Basic and acidic residues" evidence="7">
    <location>
        <begin position="217"/>
        <end position="232"/>
    </location>
</feature>
<gene>
    <name evidence="8" type="ORF">PBRA_003899</name>
</gene>